<evidence type="ECO:0000256" key="2">
    <source>
        <dbReference type="SAM" id="Phobius"/>
    </source>
</evidence>
<dbReference type="AlphaFoldDB" id="A0A382C9A7"/>
<evidence type="ECO:0000259" key="3">
    <source>
        <dbReference type="Pfam" id="PF01145"/>
    </source>
</evidence>
<feature type="region of interest" description="Disordered" evidence="1">
    <location>
        <begin position="505"/>
        <end position="534"/>
    </location>
</feature>
<feature type="domain" description="Band 7" evidence="3">
    <location>
        <begin position="312"/>
        <end position="507"/>
    </location>
</feature>
<keyword evidence="2" id="KW-1133">Transmembrane helix</keyword>
<organism evidence="4">
    <name type="scientific">marine metagenome</name>
    <dbReference type="NCBI Taxonomy" id="408172"/>
    <lineage>
        <taxon>unclassified sequences</taxon>
        <taxon>metagenomes</taxon>
        <taxon>ecological metagenomes</taxon>
    </lineage>
</organism>
<gene>
    <name evidence="4" type="ORF">METZ01_LOCUS175510</name>
</gene>
<feature type="transmembrane region" description="Helical" evidence="2">
    <location>
        <begin position="145"/>
        <end position="164"/>
    </location>
</feature>
<feature type="transmembrane region" description="Helical" evidence="2">
    <location>
        <begin position="293"/>
        <end position="313"/>
    </location>
</feature>
<feature type="non-terminal residue" evidence="4">
    <location>
        <position position="610"/>
    </location>
</feature>
<feature type="transmembrane region" description="Helical" evidence="2">
    <location>
        <begin position="9"/>
        <end position="29"/>
    </location>
</feature>
<accession>A0A382C9A7</accession>
<sequence length="610" mass="67280">MGKHNIKGGLWNLLISLMALVGGVVLVTATGTGTAYAVLFFMGVGLMIAAVSWVHMLLANREQLEQMELEEVSRGHDGEALFSEGDVLPAKRSREQYEKWGVPFAAVIIFLIQAWGVYYIGFNKLPDLFDKIEADKNTLFMHQGAQYAALVVTALVGLILFIRGQFASNYSRIEKQRLLQPASDYVLFGAYLNFAMAAMVAVSFKDQRVDAYVGSVLVFILAFMALENFLSMIFEILRPRVAGRRARLLYQSRLVGLIAKPENLFTTAGDVLNYQFGFKVSETWGYRFLRERLGVLIGIQIILLWLSTSIVVIQPSEVGMKVNVLGGAAKPEPLKSGFHLKMPWPFASVDRYYPGQVHSFIVGLQPSEAFDKLGAPKLWAAKVGKDYDPLRESGFLYFMAGGSKTGAASQTPNILVASVPVHYKIQEKKLEKEWLRFVNPEKLLENIAYREISSFFLGSNLEKLLKTQGSDANKKVTEAIQDRADDLRLGVTILFVGLGDIRPPAESPSNIKGEFSEEAGGPQETGGGPGLELSPTTMVQAVETRFANLVESKANLESADEFRKAEAIKKAAGVEQVKGLARVEIDLAEVRAKGETKRMESETGPYRAAP</sequence>
<reference evidence="4" key="1">
    <citation type="submission" date="2018-05" db="EMBL/GenBank/DDBJ databases">
        <authorList>
            <person name="Lanie J.A."/>
            <person name="Ng W.-L."/>
            <person name="Kazmierczak K.M."/>
            <person name="Andrzejewski T.M."/>
            <person name="Davidsen T.M."/>
            <person name="Wayne K.J."/>
            <person name="Tettelin H."/>
            <person name="Glass J.I."/>
            <person name="Rusch D."/>
            <person name="Podicherti R."/>
            <person name="Tsui H.-C.T."/>
            <person name="Winkler M.E."/>
        </authorList>
    </citation>
    <scope>NUCLEOTIDE SEQUENCE</scope>
</reference>
<keyword evidence="2" id="KW-0472">Membrane</keyword>
<feature type="transmembrane region" description="Helical" evidence="2">
    <location>
        <begin position="216"/>
        <end position="237"/>
    </location>
</feature>
<evidence type="ECO:0000313" key="4">
    <source>
        <dbReference type="EMBL" id="SVB22656.1"/>
    </source>
</evidence>
<name>A0A382C9A7_9ZZZZ</name>
<proteinExistence type="predicted"/>
<feature type="transmembrane region" description="Helical" evidence="2">
    <location>
        <begin position="35"/>
        <end position="58"/>
    </location>
</feature>
<feature type="transmembrane region" description="Helical" evidence="2">
    <location>
        <begin position="100"/>
        <end position="121"/>
    </location>
</feature>
<dbReference type="Pfam" id="PF01145">
    <property type="entry name" value="Band_7"/>
    <property type="match status" value="1"/>
</dbReference>
<feature type="transmembrane region" description="Helical" evidence="2">
    <location>
        <begin position="185"/>
        <end position="204"/>
    </location>
</feature>
<protein>
    <recommendedName>
        <fullName evidence="3">Band 7 domain-containing protein</fullName>
    </recommendedName>
</protein>
<dbReference type="InterPro" id="IPR001107">
    <property type="entry name" value="Band_7"/>
</dbReference>
<dbReference type="EMBL" id="UINC01033409">
    <property type="protein sequence ID" value="SVB22656.1"/>
    <property type="molecule type" value="Genomic_DNA"/>
</dbReference>
<keyword evidence="2" id="KW-0812">Transmembrane</keyword>
<evidence type="ECO:0000256" key="1">
    <source>
        <dbReference type="SAM" id="MobiDB-lite"/>
    </source>
</evidence>